<gene>
    <name evidence="1" type="ORF">VPR01S_04_02650</name>
</gene>
<dbReference type="EMBL" id="BATJ01000004">
    <property type="protein sequence ID" value="GAD66661.1"/>
    <property type="molecule type" value="Genomic_DNA"/>
</dbReference>
<dbReference type="AlphaFoldDB" id="U2ZG48"/>
<evidence type="ECO:0000313" key="1">
    <source>
        <dbReference type="EMBL" id="GAD66661.1"/>
    </source>
</evidence>
<dbReference type="STRING" id="1219065.VPR01S_04_02650"/>
<accession>U2ZG48</accession>
<dbReference type="RefSeq" id="WP_021704639.1">
    <property type="nucleotide sequence ID" value="NZ_BATJ01000004.1"/>
</dbReference>
<dbReference type="eggNOG" id="ENOG50332MF">
    <property type="taxonomic scope" value="Bacteria"/>
</dbReference>
<dbReference type="Proteomes" id="UP000016570">
    <property type="component" value="Unassembled WGS sequence"/>
</dbReference>
<reference evidence="1 2" key="1">
    <citation type="submission" date="2013-09" db="EMBL/GenBank/DDBJ databases">
        <title>Whole genome shotgun sequence of Vibrio proteolyticus NBRC 13287.</title>
        <authorList>
            <person name="Isaki S."/>
            <person name="Hosoyama A."/>
            <person name="Numata M."/>
            <person name="Hashimoto M."/>
            <person name="Hosoyama Y."/>
            <person name="Tsuchikane K."/>
            <person name="Noguchi M."/>
            <person name="Hirakata S."/>
            <person name="Ichikawa N."/>
            <person name="Ohji S."/>
            <person name="Yamazoe A."/>
            <person name="Fujita N."/>
        </authorList>
    </citation>
    <scope>NUCLEOTIDE SEQUENCE [LARGE SCALE GENOMIC DNA]</scope>
    <source>
        <strain evidence="1 2">NBRC 13287</strain>
    </source>
</reference>
<keyword evidence="2" id="KW-1185">Reference proteome</keyword>
<sequence>MNNLYVEDISNGELASTIYDIAFFSAGYEERCLEVPSTVHNQQAKHVVILEYNEHKEDNTRKDVDLFYRTYWREAKRVEKSHSDASEIYHEILRAIAIRPKGEVFRVLVDYTSMSRVWYSSIISILLQHLDIAICIDFTYTNGYYQDVNLNVELGSLKVIPGCEGSALTKKNTAAIFMLGFDRNGPHRLYNIINPSKSYGVLASPAASHEYVGKCIDENRLFIEHQLGGEKNILHLPINSLSICYEQLLQVVNPLLNDYNVTIVPFGPKPHILASVLCGMTNRNVTCMYSEYIRRNTSRVESRGEVTISRVHKLA</sequence>
<evidence type="ECO:0000313" key="2">
    <source>
        <dbReference type="Proteomes" id="UP000016570"/>
    </source>
</evidence>
<proteinExistence type="predicted"/>
<name>U2ZG48_VIBPR</name>
<organism evidence="1 2">
    <name type="scientific">Vibrio proteolyticus NBRC 13287</name>
    <dbReference type="NCBI Taxonomy" id="1219065"/>
    <lineage>
        <taxon>Bacteria</taxon>
        <taxon>Pseudomonadati</taxon>
        <taxon>Pseudomonadota</taxon>
        <taxon>Gammaproteobacteria</taxon>
        <taxon>Vibrionales</taxon>
        <taxon>Vibrionaceae</taxon>
        <taxon>Vibrio</taxon>
    </lineage>
</organism>
<protein>
    <submittedName>
        <fullName evidence="1">Uncharacterized protein</fullName>
    </submittedName>
</protein>
<comment type="caution">
    <text evidence="1">The sequence shown here is derived from an EMBL/GenBank/DDBJ whole genome shotgun (WGS) entry which is preliminary data.</text>
</comment>